<reference evidence="3" key="1">
    <citation type="submission" date="2023-03" db="EMBL/GenBank/DDBJ databases">
        <title>Chromosome-scale reference genome and RAD-based genetic map of yellow starthistle (Centaurea solstitialis) reveal putative structural variation and QTLs associated with invader traits.</title>
        <authorList>
            <person name="Reatini B."/>
            <person name="Cang F.A."/>
            <person name="Jiang Q."/>
            <person name="Mckibben M.T.W."/>
            <person name="Barker M.S."/>
            <person name="Rieseberg L.H."/>
            <person name="Dlugosch K.M."/>
        </authorList>
    </citation>
    <scope>NUCLEOTIDE SEQUENCE</scope>
    <source>
        <strain evidence="3">CAN-66</strain>
        <tissue evidence="3">Leaf</tissue>
    </source>
</reference>
<dbReference type="PANTHER" id="PTHR11697:SF230">
    <property type="entry name" value="ZINC FINGER, MYM DOMAIN CONTAINING 1"/>
    <property type="match status" value="1"/>
</dbReference>
<dbReference type="InterPro" id="IPR025398">
    <property type="entry name" value="DUF4371"/>
</dbReference>
<comment type="caution">
    <text evidence="3">The sequence shown here is derived from an EMBL/GenBank/DDBJ whole genome shotgun (WGS) entry which is preliminary data.</text>
</comment>
<evidence type="ECO:0000259" key="2">
    <source>
        <dbReference type="SMART" id="SM00597"/>
    </source>
</evidence>
<dbReference type="PANTHER" id="PTHR11697">
    <property type="entry name" value="GENERAL TRANSCRIPTION FACTOR 2-RELATED ZINC FINGER PROTEIN"/>
    <property type="match status" value="1"/>
</dbReference>
<organism evidence="3 4">
    <name type="scientific">Centaurea solstitialis</name>
    <name type="common">yellow star-thistle</name>
    <dbReference type="NCBI Taxonomy" id="347529"/>
    <lineage>
        <taxon>Eukaryota</taxon>
        <taxon>Viridiplantae</taxon>
        <taxon>Streptophyta</taxon>
        <taxon>Embryophyta</taxon>
        <taxon>Tracheophyta</taxon>
        <taxon>Spermatophyta</taxon>
        <taxon>Magnoliopsida</taxon>
        <taxon>eudicotyledons</taxon>
        <taxon>Gunneridae</taxon>
        <taxon>Pentapetalae</taxon>
        <taxon>asterids</taxon>
        <taxon>campanulids</taxon>
        <taxon>Asterales</taxon>
        <taxon>Asteraceae</taxon>
        <taxon>Carduoideae</taxon>
        <taxon>Cardueae</taxon>
        <taxon>Centaureinae</taxon>
        <taxon>Centaurea</taxon>
    </lineage>
</organism>
<dbReference type="InterPro" id="IPR006580">
    <property type="entry name" value="Znf_TTF"/>
</dbReference>
<proteinExistence type="predicted"/>
<evidence type="ECO:0000313" key="4">
    <source>
        <dbReference type="Proteomes" id="UP001172457"/>
    </source>
</evidence>
<dbReference type="Proteomes" id="UP001172457">
    <property type="component" value="Chromosome 3"/>
</dbReference>
<dbReference type="InterPro" id="IPR012337">
    <property type="entry name" value="RNaseH-like_sf"/>
</dbReference>
<dbReference type="SUPFAM" id="SSF53098">
    <property type="entry name" value="Ribonuclease H-like"/>
    <property type="match status" value="1"/>
</dbReference>
<gene>
    <name evidence="3" type="ORF">OSB04_012552</name>
</gene>
<dbReference type="Pfam" id="PF14291">
    <property type="entry name" value="DUF4371"/>
    <property type="match status" value="1"/>
</dbReference>
<name>A0AA38TBL8_9ASTR</name>
<sequence>MKQLLQLTFHINALKGSIDNFFKRKLNDGSDESGGGSSKRDGYNNEIPQRPQPSSTSPSPFVSVPTTIDLNDLPSDPADRPKVTTYHPNQREEIRRAYWIKGPCQPKGHIFPSKKIGPKLRRFVVEWFDEFDWLEYSIKEEKGYCLCCYLFGDIVGQQGGREAFVTEGFSTWSKKEIVICSSFRGHDESGNSISRGLFIETLSLLREHNESIYNVTLDKASKNDKLTSPKIQKDIIKCFSQEIMKSICDEIGKDVFAVLVDESSDVSKKEQMAIVLRYVDSLGIVKERFVGIVHVTDTSYSTLKAAIDTEFSDNKLSMAQVRGQGYDGASNMCGEFNGLKALILKDNKSAHYVHCFAHQVQLVVVAVAKNHDGAHDFFEHLALVVNVVCASCKRKDMIRDSYKERVQAEISNGETETGRGLNQELSLIRAGDTRWGSHYKTIISLMNLFPEVVEASRILYQDVLNEKIKIYWKRLHWRLLCKLWKYGLFLAPKTVFLLPKTDNFLQKTDLQQIRQEEYSGRSWKLDLAHLRREGFSSRREVRLFSPGSFQKIRV</sequence>
<keyword evidence="4" id="KW-1185">Reference proteome</keyword>
<evidence type="ECO:0000313" key="3">
    <source>
        <dbReference type="EMBL" id="KAJ9557938.1"/>
    </source>
</evidence>
<dbReference type="InterPro" id="IPR055298">
    <property type="entry name" value="AtLOH3-like"/>
</dbReference>
<accession>A0AA38TBL8</accession>
<evidence type="ECO:0000256" key="1">
    <source>
        <dbReference type="SAM" id="MobiDB-lite"/>
    </source>
</evidence>
<dbReference type="SMART" id="SM00597">
    <property type="entry name" value="ZnF_TTF"/>
    <property type="match status" value="1"/>
</dbReference>
<feature type="region of interest" description="Disordered" evidence="1">
    <location>
        <begin position="26"/>
        <end position="63"/>
    </location>
</feature>
<feature type="domain" description="TTF-type" evidence="2">
    <location>
        <begin position="119"/>
        <end position="199"/>
    </location>
</feature>
<dbReference type="AlphaFoldDB" id="A0AA38TBL8"/>
<feature type="compositionally biased region" description="Low complexity" evidence="1">
    <location>
        <begin position="48"/>
        <end position="63"/>
    </location>
</feature>
<protein>
    <recommendedName>
        <fullName evidence="2">TTF-type domain-containing protein</fullName>
    </recommendedName>
</protein>
<dbReference type="EMBL" id="JARYMX010000003">
    <property type="protein sequence ID" value="KAJ9557938.1"/>
    <property type="molecule type" value="Genomic_DNA"/>
</dbReference>